<sequence>MPRLEEPVRPGSVVGGYRVDKPLGAGGYGQVFLASRDGGPCALKFLHLERVGEWGWRELLILMSHEFPYVVTLRGHFKWPEEAPEFLVLVMEYVPGVTLFQWAQDTNPSARELVEKLLPLSWALEAVHAAGVLHRDLKGDNVLVRDPDGAPVLVDFGAGFLPHAPPATREVLAPANLRYRSPESVSFLLRRLGEPGARYEYAVSDEMYALGVLLYVLATGVYPFEGPEDELMAEIVAGRLRSPRERNSRVPPALCELCLHLLAREPQARVPDAGTLSEALEKLLEDARGDSAWDMPLCYGWTADGLSTEHLPELADKNTPEWMRRWVHRKPRRGKPPPPPPAESPSLPEPSTVKSEPPTRSRKGWLAFVLMTGLGLAGVGVGLGQLAPSPSRAPAPVGWEWMPFPPDESSLLGPMPWAVHDHEVAPPWKPLEADPGAAPPRADTPASVTIVMLRTENPRMKKKKIGSMGTNALLAVTAAANVACPGVQVRKDPPPEACPVGAVETMTVKLGLPLGRMSRNAGFAHFPDWEKRKPVPVRDGPIVLDLAGNWRVWGGFPARDPGPIALPDKTRLLGRLFIGEKYVYGRITQAIIPSGDTLNVCLIIREDGIARGVPIRSDSEEAKVFPIVELETVDRFE</sequence>
<evidence type="ECO:0000256" key="3">
    <source>
        <dbReference type="PROSITE-ProRule" id="PRU10141"/>
    </source>
</evidence>
<dbReference type="KEGG" id="mbd:MEBOL_001843"/>
<dbReference type="InterPro" id="IPR017441">
    <property type="entry name" value="Protein_kinase_ATP_BS"/>
</dbReference>
<evidence type="ECO:0000313" key="6">
    <source>
        <dbReference type="EMBL" id="ATB28396.1"/>
    </source>
</evidence>
<evidence type="ECO:0000256" key="1">
    <source>
        <dbReference type="ARBA" id="ARBA00022741"/>
    </source>
</evidence>
<feature type="region of interest" description="Disordered" evidence="4">
    <location>
        <begin position="329"/>
        <end position="359"/>
    </location>
</feature>
<protein>
    <submittedName>
        <fullName evidence="6">Protein kinase</fullName>
    </submittedName>
</protein>
<keyword evidence="6" id="KW-0418">Kinase</keyword>
<dbReference type="SMART" id="SM00220">
    <property type="entry name" value="S_TKc"/>
    <property type="match status" value="1"/>
</dbReference>
<dbReference type="PROSITE" id="PS50011">
    <property type="entry name" value="PROTEIN_KINASE_DOM"/>
    <property type="match status" value="1"/>
</dbReference>
<feature type="binding site" evidence="3">
    <location>
        <position position="44"/>
    </location>
    <ligand>
        <name>ATP</name>
        <dbReference type="ChEBI" id="CHEBI:30616"/>
    </ligand>
</feature>
<feature type="domain" description="Protein kinase" evidence="5">
    <location>
        <begin position="17"/>
        <end position="284"/>
    </location>
</feature>
<dbReference type="Gene3D" id="3.30.200.20">
    <property type="entry name" value="Phosphorylase Kinase, domain 1"/>
    <property type="match status" value="1"/>
</dbReference>
<dbReference type="InterPro" id="IPR000719">
    <property type="entry name" value="Prot_kinase_dom"/>
</dbReference>
<dbReference type="AlphaFoldDB" id="A0A250IBR2"/>
<organism evidence="6 7">
    <name type="scientific">Melittangium boletus DSM 14713</name>
    <dbReference type="NCBI Taxonomy" id="1294270"/>
    <lineage>
        <taxon>Bacteria</taxon>
        <taxon>Pseudomonadati</taxon>
        <taxon>Myxococcota</taxon>
        <taxon>Myxococcia</taxon>
        <taxon>Myxococcales</taxon>
        <taxon>Cystobacterineae</taxon>
        <taxon>Archangiaceae</taxon>
        <taxon>Melittangium</taxon>
    </lineage>
</organism>
<dbReference type="PROSITE" id="PS00108">
    <property type="entry name" value="PROTEIN_KINASE_ST"/>
    <property type="match status" value="1"/>
</dbReference>
<keyword evidence="1 3" id="KW-0547">Nucleotide-binding</keyword>
<name>A0A250IBR2_9BACT</name>
<dbReference type="Gene3D" id="1.10.510.10">
    <property type="entry name" value="Transferase(Phosphotransferase) domain 1"/>
    <property type="match status" value="1"/>
</dbReference>
<dbReference type="RefSeq" id="WP_095977082.1">
    <property type="nucleotide sequence ID" value="NZ_CP022163.1"/>
</dbReference>
<dbReference type="PANTHER" id="PTHR24347">
    <property type="entry name" value="SERINE/THREONINE-PROTEIN KINASE"/>
    <property type="match status" value="1"/>
</dbReference>
<dbReference type="EMBL" id="CP022163">
    <property type="protein sequence ID" value="ATB28396.1"/>
    <property type="molecule type" value="Genomic_DNA"/>
</dbReference>
<dbReference type="Pfam" id="PF00069">
    <property type="entry name" value="Pkinase"/>
    <property type="match status" value="1"/>
</dbReference>
<dbReference type="PROSITE" id="PS00107">
    <property type="entry name" value="PROTEIN_KINASE_ATP"/>
    <property type="match status" value="1"/>
</dbReference>
<evidence type="ECO:0000259" key="5">
    <source>
        <dbReference type="PROSITE" id="PS50011"/>
    </source>
</evidence>
<dbReference type="InterPro" id="IPR011009">
    <property type="entry name" value="Kinase-like_dom_sf"/>
</dbReference>
<accession>A0A250IBR2</accession>
<evidence type="ECO:0000313" key="7">
    <source>
        <dbReference type="Proteomes" id="UP000217289"/>
    </source>
</evidence>
<dbReference type="InterPro" id="IPR008271">
    <property type="entry name" value="Ser/Thr_kinase_AS"/>
</dbReference>
<evidence type="ECO:0000256" key="4">
    <source>
        <dbReference type="SAM" id="MobiDB-lite"/>
    </source>
</evidence>
<keyword evidence="2 3" id="KW-0067">ATP-binding</keyword>
<dbReference type="SUPFAM" id="SSF56112">
    <property type="entry name" value="Protein kinase-like (PK-like)"/>
    <property type="match status" value="1"/>
</dbReference>
<reference evidence="6 7" key="1">
    <citation type="submission" date="2017-06" db="EMBL/GenBank/DDBJ databases">
        <authorList>
            <person name="Kim H.J."/>
            <person name="Triplett B.A."/>
        </authorList>
    </citation>
    <scope>NUCLEOTIDE SEQUENCE [LARGE SCALE GENOMIC DNA]</scope>
    <source>
        <strain evidence="6 7">DSM 14713</strain>
    </source>
</reference>
<dbReference type="Proteomes" id="UP000217289">
    <property type="component" value="Chromosome"/>
</dbReference>
<dbReference type="CDD" id="cd14014">
    <property type="entry name" value="STKc_PknB_like"/>
    <property type="match status" value="1"/>
</dbReference>
<dbReference type="GO" id="GO:0005524">
    <property type="term" value="F:ATP binding"/>
    <property type="evidence" value="ECO:0007669"/>
    <property type="project" value="UniProtKB-UniRule"/>
</dbReference>
<keyword evidence="7" id="KW-1185">Reference proteome</keyword>
<dbReference type="GO" id="GO:0004672">
    <property type="term" value="F:protein kinase activity"/>
    <property type="evidence" value="ECO:0007669"/>
    <property type="project" value="InterPro"/>
</dbReference>
<evidence type="ECO:0000256" key="2">
    <source>
        <dbReference type="ARBA" id="ARBA00022840"/>
    </source>
</evidence>
<keyword evidence="6" id="KW-0808">Transferase</keyword>
<proteinExistence type="predicted"/>
<gene>
    <name evidence="6" type="ORF">MEBOL_001843</name>
</gene>